<dbReference type="EMBL" id="CP101806">
    <property type="protein sequence ID" value="UUD34893.1"/>
    <property type="molecule type" value="Genomic_DNA"/>
</dbReference>
<name>A0ABY5J0V0_9BACT</name>
<evidence type="ECO:0000313" key="1">
    <source>
        <dbReference type="EMBL" id="UUD34893.1"/>
    </source>
</evidence>
<evidence type="ECO:0000313" key="2">
    <source>
        <dbReference type="Proteomes" id="UP001058569"/>
    </source>
</evidence>
<keyword evidence="2" id="KW-1185">Reference proteome</keyword>
<protein>
    <submittedName>
        <fullName evidence="1">Uncharacterized protein</fullName>
    </submittedName>
</protein>
<sequence>MTGYVKPTQHKKTRRNVRNYLIALTKTEDKNINKKQPLYKD</sequence>
<proteinExistence type="predicted"/>
<dbReference type="RefSeq" id="WP_256553128.1">
    <property type="nucleotide sequence ID" value="NZ_CP101806.1"/>
</dbReference>
<accession>A0ABY5J0V0</accession>
<organism evidence="1 2">
    <name type="scientific">Mycoplasmopsis caviae</name>
    <dbReference type="NCBI Taxonomy" id="55603"/>
    <lineage>
        <taxon>Bacteria</taxon>
        <taxon>Bacillati</taxon>
        <taxon>Mycoplasmatota</taxon>
        <taxon>Mycoplasmoidales</taxon>
        <taxon>Metamycoplasmataceae</taxon>
        <taxon>Mycoplasmopsis</taxon>
    </lineage>
</organism>
<dbReference type="Proteomes" id="UP001058569">
    <property type="component" value="Chromosome"/>
</dbReference>
<gene>
    <name evidence="1" type="ORF">NPA07_03720</name>
</gene>
<reference evidence="1" key="1">
    <citation type="submission" date="2022-07" db="EMBL/GenBank/DDBJ databases">
        <title>Complete genome of Mycoplasma caviae type strain G122.</title>
        <authorList>
            <person name="Spergser J."/>
        </authorList>
    </citation>
    <scope>NUCLEOTIDE SEQUENCE</scope>
    <source>
        <strain evidence="1">G122</strain>
    </source>
</reference>